<feature type="compositionally biased region" description="Basic and acidic residues" evidence="1">
    <location>
        <begin position="432"/>
        <end position="467"/>
    </location>
</feature>
<protein>
    <submittedName>
        <fullName evidence="2">Uncharacterized protein</fullName>
    </submittedName>
</protein>
<proteinExistence type="predicted"/>
<dbReference type="AlphaFoldDB" id="A0A644VGP2"/>
<name>A0A644VGP2_9ZZZZ</name>
<feature type="region of interest" description="Disordered" evidence="1">
    <location>
        <begin position="352"/>
        <end position="567"/>
    </location>
</feature>
<reference evidence="2" key="1">
    <citation type="submission" date="2019-08" db="EMBL/GenBank/DDBJ databases">
        <authorList>
            <person name="Kucharzyk K."/>
            <person name="Murdoch R.W."/>
            <person name="Higgins S."/>
            <person name="Loffler F."/>
        </authorList>
    </citation>
    <scope>NUCLEOTIDE SEQUENCE</scope>
</reference>
<evidence type="ECO:0000256" key="1">
    <source>
        <dbReference type="SAM" id="MobiDB-lite"/>
    </source>
</evidence>
<comment type="caution">
    <text evidence="2">The sequence shown here is derived from an EMBL/GenBank/DDBJ whole genome shotgun (WGS) entry which is preliminary data.</text>
</comment>
<feature type="compositionally biased region" description="Basic and acidic residues" evidence="1">
    <location>
        <begin position="491"/>
        <end position="555"/>
    </location>
</feature>
<accession>A0A644VGP2</accession>
<gene>
    <name evidence="2" type="ORF">SDC9_36491</name>
</gene>
<feature type="compositionally biased region" description="Basic and acidic residues" evidence="1">
    <location>
        <begin position="410"/>
        <end position="422"/>
    </location>
</feature>
<organism evidence="2">
    <name type="scientific">bioreactor metagenome</name>
    <dbReference type="NCBI Taxonomy" id="1076179"/>
    <lineage>
        <taxon>unclassified sequences</taxon>
        <taxon>metagenomes</taxon>
        <taxon>ecological metagenomes</taxon>
    </lineage>
</organism>
<dbReference type="EMBL" id="VSSQ01000304">
    <property type="protein sequence ID" value="MPL90441.1"/>
    <property type="molecule type" value="Genomic_DNA"/>
</dbReference>
<feature type="compositionally biased region" description="Basic and acidic residues" evidence="1">
    <location>
        <begin position="361"/>
        <end position="374"/>
    </location>
</feature>
<feature type="compositionally biased region" description="Basic and acidic residues" evidence="1">
    <location>
        <begin position="391"/>
        <end position="402"/>
    </location>
</feature>
<sequence length="668" mass="74768">MLHRPGEDRRRQHRLRIGGQFQRVELLLRHLGEGSRGRGAIAVVPDQRLARVGLEPAVDQLIGEIDVPGVLQQHEAAGPGQHAFLRVHELDRHTLLLQRHRRGVPGHCRHQLARGQRLLDRGHVGGIARQHRTLFAQLLLDLLQAVGVHVEGAHPRQKRGDDRRVMHRVDGGKAARILRIPEHVPALLGVGRDHVGAVENRGIAPVPRHHPDLAIARLDIGQVAQHREDIVPVLDPRGVDRLQQAFLVPARDLVIAGMGDIGVEARLDLGEGVVVIAEDRGLERVGMRLQEALAELGQLIARPGEIAELVLGQGGRGDPGRKRQGEQRLLHWCDLLLLFVLVFLSFRAGSDPAAPTQQLRETGKQGRDQQDQRAERHHHRQRFREAQLAPDIKRQRGLRAGEEIGDDELVERGEEGQRESRANRRPGQRQHGAAEHGEIRGAKIGRRLGDRARDRGETRAQHGDRGGQADQNMAQHDRDPRRPQPGQVDEDQQRDADDHARDQDRQPREHADQPRQHGTREDLEIGDRGGAERRDAGRGERDDQAVLQRLPDRRGLQQRAIPLERQPLHRERRLDRIVERKQRDQRDGQVEKDDIGADVDRQQAALFHVRLPQRRSACRTSATAIRMTSMVAVASAAPKGQSLALPNCAWIRVPIIVLAGPPTIAGVT</sequence>
<evidence type="ECO:0000313" key="2">
    <source>
        <dbReference type="EMBL" id="MPL90441.1"/>
    </source>
</evidence>